<evidence type="ECO:0000313" key="3">
    <source>
        <dbReference type="EMBL" id="NEM91376.1"/>
    </source>
</evidence>
<sequence>MSVRLGLLAILNQGPCYGYQLRREFDRRTGSAWPMNIGQVYTTLDRLVRDRYASRMESDGDGQVTYAITDQGRSEVDTWLSSPVVREGASRDELVMKLAIAVTLPGVDIARVIQAQRTATLQLLQSLTRVKNSTTDPTSADELAWLLTIDAMIFAAEGEVRWLDHSEARLVRAVAEGGVEPLPLSGSKVRRGRPVKAAANE</sequence>
<evidence type="ECO:0000259" key="2">
    <source>
        <dbReference type="Pfam" id="PF10400"/>
    </source>
</evidence>
<reference evidence="3 4" key="1">
    <citation type="journal article" date="2014" name="Int. J. Syst. Evol. Microbiol.">
        <title>Description of Galbitalea soli gen. nov., sp. nov., and Frondihabitans sucicola sp. nov.</title>
        <authorList>
            <person name="Kim S.J."/>
            <person name="Lim J.M."/>
            <person name="Ahn J.H."/>
            <person name="Weon H.Y."/>
            <person name="Hamada M."/>
            <person name="Suzuki K."/>
            <person name="Ahn T.Y."/>
            <person name="Kwon S.W."/>
        </authorList>
    </citation>
    <scope>NUCLEOTIDE SEQUENCE [LARGE SCALE GENOMIC DNA]</scope>
    <source>
        <strain evidence="3 4">NBRC 108727</strain>
    </source>
</reference>
<keyword evidence="4" id="KW-1185">Reference proteome</keyword>
<dbReference type="InterPro" id="IPR036390">
    <property type="entry name" value="WH_DNA-bd_sf"/>
</dbReference>
<name>A0A7C9TQC6_9MICO</name>
<dbReference type="InterPro" id="IPR036388">
    <property type="entry name" value="WH-like_DNA-bd_sf"/>
</dbReference>
<gene>
    <name evidence="3" type="ORF">G3T37_08395</name>
</gene>
<accession>A0A7C9TQC6</accession>
<dbReference type="Gene3D" id="1.10.10.10">
    <property type="entry name" value="Winged helix-like DNA-binding domain superfamily/Winged helix DNA-binding domain"/>
    <property type="match status" value="1"/>
</dbReference>
<dbReference type="Proteomes" id="UP000479756">
    <property type="component" value="Unassembled WGS sequence"/>
</dbReference>
<feature type="domain" description="Transcription regulator PadR C-terminal" evidence="2">
    <location>
        <begin position="91"/>
        <end position="170"/>
    </location>
</feature>
<dbReference type="InterPro" id="IPR005149">
    <property type="entry name" value="Tscrpt_reg_PadR_N"/>
</dbReference>
<dbReference type="AlphaFoldDB" id="A0A7C9TQC6"/>
<protein>
    <submittedName>
        <fullName evidence="3">PadR family transcriptional regulator</fullName>
    </submittedName>
</protein>
<proteinExistence type="predicted"/>
<evidence type="ECO:0000259" key="1">
    <source>
        <dbReference type="Pfam" id="PF03551"/>
    </source>
</evidence>
<dbReference type="InterPro" id="IPR018309">
    <property type="entry name" value="Tscrpt_reg_PadR_C"/>
</dbReference>
<dbReference type="PANTHER" id="PTHR43252">
    <property type="entry name" value="TRANSCRIPTIONAL REGULATOR YQJI"/>
    <property type="match status" value="1"/>
</dbReference>
<dbReference type="SUPFAM" id="SSF46785">
    <property type="entry name" value="Winged helix' DNA-binding domain"/>
    <property type="match status" value="1"/>
</dbReference>
<evidence type="ECO:0000313" key="4">
    <source>
        <dbReference type="Proteomes" id="UP000479756"/>
    </source>
</evidence>
<feature type="domain" description="Transcription regulator PadR N-terminal" evidence="1">
    <location>
        <begin position="7"/>
        <end position="76"/>
    </location>
</feature>
<comment type="caution">
    <text evidence="3">The sequence shown here is derived from an EMBL/GenBank/DDBJ whole genome shotgun (WGS) entry which is preliminary data.</text>
</comment>
<dbReference type="EMBL" id="JAAGWZ010000002">
    <property type="protein sequence ID" value="NEM91376.1"/>
    <property type="molecule type" value="Genomic_DNA"/>
</dbReference>
<dbReference type="PANTHER" id="PTHR43252:SF6">
    <property type="entry name" value="NEGATIVE TRANSCRIPTION REGULATOR PADR"/>
    <property type="match status" value="1"/>
</dbReference>
<organism evidence="3 4">
    <name type="scientific">Galbitalea soli</name>
    <dbReference type="NCBI Taxonomy" id="1268042"/>
    <lineage>
        <taxon>Bacteria</taxon>
        <taxon>Bacillati</taxon>
        <taxon>Actinomycetota</taxon>
        <taxon>Actinomycetes</taxon>
        <taxon>Micrococcales</taxon>
        <taxon>Microbacteriaceae</taxon>
        <taxon>Galbitalea</taxon>
    </lineage>
</organism>
<dbReference type="Pfam" id="PF10400">
    <property type="entry name" value="Vir_act_alpha_C"/>
    <property type="match status" value="1"/>
</dbReference>
<dbReference type="Pfam" id="PF03551">
    <property type="entry name" value="PadR"/>
    <property type="match status" value="1"/>
</dbReference>